<evidence type="ECO:0000256" key="2">
    <source>
        <dbReference type="ARBA" id="ARBA00022845"/>
    </source>
</evidence>
<dbReference type="PIRSF" id="PIRSF037511">
    <property type="entry name" value="Transl_init_SUI1_pro"/>
    <property type="match status" value="1"/>
</dbReference>
<dbReference type="SUPFAM" id="SSF55159">
    <property type="entry name" value="eIF1-like"/>
    <property type="match status" value="1"/>
</dbReference>
<name>A0A9X1HWK6_9BACT</name>
<keyword evidence="8" id="KW-1185">Reference proteome</keyword>
<dbReference type="GO" id="GO:0003729">
    <property type="term" value="F:mRNA binding"/>
    <property type="evidence" value="ECO:0007669"/>
    <property type="project" value="TreeGrafter"/>
</dbReference>
<proteinExistence type="inferred from homology"/>
<evidence type="ECO:0000256" key="3">
    <source>
        <dbReference type="ARBA" id="ARBA00022917"/>
    </source>
</evidence>
<dbReference type="AlphaFoldDB" id="A0A9X1HWK6"/>
<dbReference type="RefSeq" id="WP_225698460.1">
    <property type="nucleotide sequence ID" value="NZ_JAIXNE010000002.1"/>
</dbReference>
<comment type="similarity">
    <text evidence="1">Belongs to the SUI1 family.</text>
</comment>
<gene>
    <name evidence="5" type="ORF">LDX50_10780</name>
    <name evidence="6" type="ORF">LDX50_16750</name>
    <name evidence="7" type="ORF">LDX50_22470</name>
</gene>
<evidence type="ECO:0000313" key="6">
    <source>
        <dbReference type="EMBL" id="MCA6076534.1"/>
    </source>
</evidence>
<protein>
    <submittedName>
        <fullName evidence="7">Translation initiation factor</fullName>
    </submittedName>
</protein>
<dbReference type="GO" id="GO:0006417">
    <property type="term" value="P:regulation of translation"/>
    <property type="evidence" value="ECO:0007669"/>
    <property type="project" value="UniProtKB-KW"/>
</dbReference>
<feature type="domain" description="SUI1" evidence="4">
    <location>
        <begin position="44"/>
        <end position="110"/>
    </location>
</feature>
<dbReference type="PANTHER" id="PTHR12789:SF0">
    <property type="entry name" value="DENSITY-REGULATED PROTEIN"/>
    <property type="match status" value="1"/>
</dbReference>
<dbReference type="Proteomes" id="UP001139409">
    <property type="component" value="Unassembled WGS sequence"/>
</dbReference>
<dbReference type="InterPro" id="IPR001950">
    <property type="entry name" value="SUI1"/>
</dbReference>
<dbReference type="EMBL" id="JAIXNE010000002">
    <property type="protein sequence ID" value="MCA6075357.1"/>
    <property type="molecule type" value="Genomic_DNA"/>
</dbReference>
<dbReference type="GO" id="GO:0001731">
    <property type="term" value="P:formation of translation preinitiation complex"/>
    <property type="evidence" value="ECO:0007669"/>
    <property type="project" value="TreeGrafter"/>
</dbReference>
<sequence length="114" mass="12961">MARKRNNDWKKRDGIVFSTSENFDYEYSSDKEESKPAPANQKLRLMLDTKSRAGKKVTLIQGFRGSEEDLKQLGKSLKSFCGVGGSIKDGEILLQGDFRDKARQYLMNEGYKVS</sequence>
<reference evidence="7" key="1">
    <citation type="submission" date="2021-09" db="EMBL/GenBank/DDBJ databases">
        <title>Fulvivirga sp. isolated from coastal sediment.</title>
        <authorList>
            <person name="Yu H."/>
        </authorList>
    </citation>
    <scope>NUCLEOTIDE SEQUENCE</scope>
    <source>
        <strain evidence="7">1062</strain>
    </source>
</reference>
<evidence type="ECO:0000313" key="8">
    <source>
        <dbReference type="Proteomes" id="UP001139409"/>
    </source>
</evidence>
<dbReference type="EMBL" id="JAIXNE010000004">
    <property type="protein sequence ID" value="MCA6077662.1"/>
    <property type="molecule type" value="Genomic_DNA"/>
</dbReference>
<dbReference type="Pfam" id="PF01253">
    <property type="entry name" value="SUI1"/>
    <property type="match status" value="1"/>
</dbReference>
<dbReference type="GO" id="GO:0002188">
    <property type="term" value="P:translation reinitiation"/>
    <property type="evidence" value="ECO:0007669"/>
    <property type="project" value="TreeGrafter"/>
</dbReference>
<evidence type="ECO:0000256" key="1">
    <source>
        <dbReference type="ARBA" id="ARBA00005422"/>
    </source>
</evidence>
<accession>A0A9X1HWK6</accession>
<evidence type="ECO:0000259" key="4">
    <source>
        <dbReference type="PROSITE" id="PS50296"/>
    </source>
</evidence>
<dbReference type="PANTHER" id="PTHR12789">
    <property type="entry name" value="DENSITY-REGULATED PROTEIN HOMOLOG"/>
    <property type="match status" value="1"/>
</dbReference>
<evidence type="ECO:0000313" key="5">
    <source>
        <dbReference type="EMBL" id="MCA6075357.1"/>
    </source>
</evidence>
<evidence type="ECO:0000313" key="7">
    <source>
        <dbReference type="EMBL" id="MCA6077662.1"/>
    </source>
</evidence>
<comment type="caution">
    <text evidence="7">The sequence shown here is derived from an EMBL/GenBank/DDBJ whole genome shotgun (WGS) entry which is preliminary data.</text>
</comment>
<dbReference type="EMBL" id="JAIXNE010000003">
    <property type="protein sequence ID" value="MCA6076534.1"/>
    <property type="molecule type" value="Genomic_DNA"/>
</dbReference>
<keyword evidence="7" id="KW-0396">Initiation factor</keyword>
<dbReference type="PROSITE" id="PS50296">
    <property type="entry name" value="SUI1"/>
    <property type="match status" value="1"/>
</dbReference>
<dbReference type="InterPro" id="IPR050318">
    <property type="entry name" value="DENR/SUI1_TIF"/>
</dbReference>
<dbReference type="GO" id="GO:0003743">
    <property type="term" value="F:translation initiation factor activity"/>
    <property type="evidence" value="ECO:0007669"/>
    <property type="project" value="UniProtKB-KW"/>
</dbReference>
<dbReference type="InterPro" id="IPR005872">
    <property type="entry name" value="SUI1_arc_bac"/>
</dbReference>
<dbReference type="CDD" id="cd11567">
    <property type="entry name" value="YciH_like"/>
    <property type="match status" value="1"/>
</dbReference>
<keyword evidence="2" id="KW-0810">Translation regulation</keyword>
<organism evidence="7 8">
    <name type="scientific">Fulvivirga sedimenti</name>
    <dbReference type="NCBI Taxonomy" id="2879465"/>
    <lineage>
        <taxon>Bacteria</taxon>
        <taxon>Pseudomonadati</taxon>
        <taxon>Bacteroidota</taxon>
        <taxon>Cytophagia</taxon>
        <taxon>Cytophagales</taxon>
        <taxon>Fulvivirgaceae</taxon>
        <taxon>Fulvivirga</taxon>
    </lineage>
</organism>
<keyword evidence="3" id="KW-0648">Protein biosynthesis</keyword>
<dbReference type="Gene3D" id="3.30.780.10">
    <property type="entry name" value="SUI1-like domain"/>
    <property type="match status" value="1"/>
</dbReference>
<dbReference type="InterPro" id="IPR036877">
    <property type="entry name" value="SUI1_dom_sf"/>
</dbReference>